<keyword evidence="3" id="KW-1185">Reference proteome</keyword>
<protein>
    <submittedName>
        <fullName evidence="2">Transposase</fullName>
    </submittedName>
</protein>
<evidence type="ECO:0000256" key="1">
    <source>
        <dbReference type="SAM" id="MobiDB-lite"/>
    </source>
</evidence>
<dbReference type="GO" id="GO:0003677">
    <property type="term" value="F:DNA binding"/>
    <property type="evidence" value="ECO:0007669"/>
    <property type="project" value="InterPro"/>
</dbReference>
<dbReference type="EMBL" id="SNXE01000001">
    <property type="protein sequence ID" value="TDP12760.1"/>
    <property type="molecule type" value="Genomic_DNA"/>
</dbReference>
<accession>A0A4R6NB72</accession>
<dbReference type="GO" id="GO:0004803">
    <property type="term" value="F:transposase activity"/>
    <property type="evidence" value="ECO:0007669"/>
    <property type="project" value="InterPro"/>
</dbReference>
<name>A0A4R6NB72_9BURK</name>
<feature type="region of interest" description="Disordered" evidence="1">
    <location>
        <begin position="75"/>
        <end position="111"/>
    </location>
</feature>
<comment type="caution">
    <text evidence="2">The sequence shown here is derived from an EMBL/GenBank/DDBJ whole genome shotgun (WGS) entry which is preliminary data.</text>
</comment>
<dbReference type="AlphaFoldDB" id="A0A4R6NB72"/>
<dbReference type="Gene3D" id="1.10.10.60">
    <property type="entry name" value="Homeodomain-like"/>
    <property type="match status" value="1"/>
</dbReference>
<evidence type="ECO:0000313" key="2">
    <source>
        <dbReference type="EMBL" id="TDP12760.1"/>
    </source>
</evidence>
<dbReference type="RefSeq" id="WP_133601702.1">
    <property type="nucleotide sequence ID" value="NZ_JAUFPJ010000005.1"/>
</dbReference>
<reference evidence="2 3" key="1">
    <citation type="submission" date="2019-03" db="EMBL/GenBank/DDBJ databases">
        <title>Genomic Encyclopedia of Type Strains, Phase IV (KMG-IV): sequencing the most valuable type-strain genomes for metagenomic binning, comparative biology and taxonomic classification.</title>
        <authorList>
            <person name="Goeker M."/>
        </authorList>
    </citation>
    <scope>NUCLEOTIDE SEQUENCE [LARGE SCALE GENOMIC DNA]</scope>
    <source>
        <strain evidence="2 3">DSM 25082</strain>
    </source>
</reference>
<dbReference type="Proteomes" id="UP000295357">
    <property type="component" value="Unassembled WGS sequence"/>
</dbReference>
<proteinExistence type="predicted"/>
<sequence length="111" mass="12573">MNLRGAPRREYTLDFKREALARAAQCGVYAAARELGLAEQTLRNWAQAQRRGTLERAAEVSVERMELSRLRAENARRRMRLPSSRPLQTAPTEAGVVPTPKRTLAHDNKHP</sequence>
<evidence type="ECO:0000313" key="3">
    <source>
        <dbReference type="Proteomes" id="UP000295357"/>
    </source>
</evidence>
<gene>
    <name evidence="2" type="ORF">DFR39_101233</name>
</gene>
<dbReference type="OrthoDB" id="9765502at2"/>
<dbReference type="InterPro" id="IPR002514">
    <property type="entry name" value="Transposase_8"/>
</dbReference>
<dbReference type="Pfam" id="PF01527">
    <property type="entry name" value="HTH_Tnp_1"/>
    <property type="match status" value="1"/>
</dbReference>
<organism evidence="2 3">
    <name type="scientific">Roseateles asaccharophilus</name>
    <dbReference type="NCBI Taxonomy" id="582607"/>
    <lineage>
        <taxon>Bacteria</taxon>
        <taxon>Pseudomonadati</taxon>
        <taxon>Pseudomonadota</taxon>
        <taxon>Betaproteobacteria</taxon>
        <taxon>Burkholderiales</taxon>
        <taxon>Sphaerotilaceae</taxon>
        <taxon>Roseateles</taxon>
    </lineage>
</organism>
<dbReference type="GO" id="GO:0006313">
    <property type="term" value="P:DNA transposition"/>
    <property type="evidence" value="ECO:0007669"/>
    <property type="project" value="InterPro"/>
</dbReference>
<dbReference type="InterPro" id="IPR009057">
    <property type="entry name" value="Homeodomain-like_sf"/>
</dbReference>
<dbReference type="SUPFAM" id="SSF46689">
    <property type="entry name" value="Homeodomain-like"/>
    <property type="match status" value="1"/>
</dbReference>